<dbReference type="NCBIfam" id="TIGR01221">
    <property type="entry name" value="rmlC"/>
    <property type="match status" value="1"/>
</dbReference>
<keyword evidence="7 8" id="KW-0413">Isomerase</keyword>
<evidence type="ECO:0000256" key="7">
    <source>
        <dbReference type="RuleBase" id="RU364069"/>
    </source>
</evidence>
<dbReference type="EMBL" id="AABUYW010000034">
    <property type="protein sequence ID" value="EAJ1077826.1"/>
    <property type="molecule type" value="Genomic_DNA"/>
</dbReference>
<evidence type="ECO:0000313" key="8">
    <source>
        <dbReference type="EMBL" id="EAJ1077826.1"/>
    </source>
</evidence>
<feature type="active site" description="Proton acceptor" evidence="5">
    <location>
        <position position="65"/>
    </location>
</feature>
<comment type="caution">
    <text evidence="8">The sequence shown here is derived from an EMBL/GenBank/DDBJ whole genome shotgun (WGS) entry which is preliminary data.</text>
</comment>
<dbReference type="RefSeq" id="WP_002799455.1">
    <property type="nucleotide sequence ID" value="NZ_AP028407.1"/>
</dbReference>
<comment type="subunit">
    <text evidence="7">Homodimer.</text>
</comment>
<dbReference type="PANTHER" id="PTHR21047:SF2">
    <property type="entry name" value="THYMIDINE DIPHOSPHO-4-KETO-RHAMNOSE 3,5-EPIMERASE"/>
    <property type="match status" value="1"/>
</dbReference>
<evidence type="ECO:0000256" key="4">
    <source>
        <dbReference type="ARBA" id="ARBA00019595"/>
    </source>
</evidence>
<feature type="site" description="Participates in a stacking interaction with the thymidine ring of dTDP-4-oxo-6-deoxyglucose" evidence="6">
    <location>
        <position position="141"/>
    </location>
</feature>
<dbReference type="CDD" id="cd00438">
    <property type="entry name" value="cupin_RmlC"/>
    <property type="match status" value="1"/>
</dbReference>
<evidence type="ECO:0000256" key="6">
    <source>
        <dbReference type="PIRSR" id="PIRSR600888-3"/>
    </source>
</evidence>
<dbReference type="GO" id="GO:0008830">
    <property type="term" value="F:dTDP-4-dehydrorhamnose 3,5-epimerase activity"/>
    <property type="evidence" value="ECO:0007669"/>
    <property type="project" value="UniProtKB-UniRule"/>
</dbReference>
<reference evidence="8 9" key="1">
    <citation type="submission" date="2018-05" db="EMBL/GenBank/DDBJ databases">
        <authorList>
            <consortium name="NARMS: The National Antimicrobial Resistance Monitoring System"/>
        </authorList>
    </citation>
    <scope>NUCLEOTIDE SEQUENCE [LARGE SCALE GENOMIC DNA]</scope>
    <source>
        <strain evidence="8 9">FSIS1609200</strain>
    </source>
</reference>
<sequence>MSRFNFIKTHIEGVFIIEAKPIYDERGYFERYFCAKDFEEINLFKPIMQINHSKTIGKGSIRGIHYQTFPFCENKIPRCLKGAIFDVAVDLRENSPTFLQYVGVELNEENNRSLFIPEGCAHAFQNLTQEAEIVYQVTAPFNPEADSGFNPLDPKINIKWPLDIGVMSEKDKNAPFINEDFKGIKIK</sequence>
<evidence type="ECO:0000256" key="1">
    <source>
        <dbReference type="ARBA" id="ARBA00001298"/>
    </source>
</evidence>
<dbReference type="GO" id="GO:0005829">
    <property type="term" value="C:cytosol"/>
    <property type="evidence" value="ECO:0007669"/>
    <property type="project" value="TreeGrafter"/>
</dbReference>
<comment type="catalytic activity">
    <reaction evidence="1 7">
        <text>dTDP-4-dehydro-6-deoxy-alpha-D-glucose = dTDP-4-dehydro-beta-L-rhamnose</text>
        <dbReference type="Rhea" id="RHEA:16969"/>
        <dbReference type="ChEBI" id="CHEBI:57649"/>
        <dbReference type="ChEBI" id="CHEBI:62830"/>
        <dbReference type="EC" id="5.1.3.13"/>
    </reaction>
</comment>
<feature type="active site" description="Proton donor" evidence="5">
    <location>
        <position position="135"/>
    </location>
</feature>
<dbReference type="AlphaFoldDB" id="A0A696B8M5"/>
<gene>
    <name evidence="8" type="primary">rfbC</name>
    <name evidence="8" type="ORF">BU953_09515</name>
</gene>
<dbReference type="InterPro" id="IPR000888">
    <property type="entry name" value="RmlC-like"/>
</dbReference>
<dbReference type="EC" id="5.1.3.13" evidence="3 7"/>
<evidence type="ECO:0000256" key="2">
    <source>
        <dbReference type="ARBA" id="ARBA00001997"/>
    </source>
</evidence>
<dbReference type="InterPro" id="IPR011051">
    <property type="entry name" value="RmlC_Cupin_sf"/>
</dbReference>
<dbReference type="Proteomes" id="UP000557830">
    <property type="component" value="Unassembled WGS sequence"/>
</dbReference>
<dbReference type="GO" id="GO:0000271">
    <property type="term" value="P:polysaccharide biosynthetic process"/>
    <property type="evidence" value="ECO:0007669"/>
    <property type="project" value="TreeGrafter"/>
</dbReference>
<comment type="pathway">
    <text evidence="7">Carbohydrate biosynthesis; dTDP-L-rhamnose biosynthesis.</text>
</comment>
<name>A0A696B8M5_CAMCO</name>
<dbReference type="SUPFAM" id="SSF51182">
    <property type="entry name" value="RmlC-like cupins"/>
    <property type="match status" value="1"/>
</dbReference>
<dbReference type="GO" id="GO:0019305">
    <property type="term" value="P:dTDP-rhamnose biosynthetic process"/>
    <property type="evidence" value="ECO:0007669"/>
    <property type="project" value="UniProtKB-UniRule"/>
</dbReference>
<dbReference type="InterPro" id="IPR014710">
    <property type="entry name" value="RmlC-like_jellyroll"/>
</dbReference>
<dbReference type="UniPathway" id="UPA00124"/>
<dbReference type="Gene3D" id="2.60.120.10">
    <property type="entry name" value="Jelly Rolls"/>
    <property type="match status" value="1"/>
</dbReference>
<organism evidence="8 9">
    <name type="scientific">Campylobacter coli</name>
    <dbReference type="NCBI Taxonomy" id="195"/>
    <lineage>
        <taxon>Bacteria</taxon>
        <taxon>Pseudomonadati</taxon>
        <taxon>Campylobacterota</taxon>
        <taxon>Epsilonproteobacteria</taxon>
        <taxon>Campylobacterales</taxon>
        <taxon>Campylobacteraceae</taxon>
        <taxon>Campylobacter</taxon>
    </lineage>
</organism>
<comment type="function">
    <text evidence="2 7">Catalyzes the epimerization of the C3' and C5'positions of dTDP-6-deoxy-D-xylo-4-hexulose, forming dTDP-6-deoxy-L-lyxo-4-hexulose.</text>
</comment>
<comment type="similarity">
    <text evidence="7">Belongs to the dTDP-4-dehydrorhamnose 3,5-epimerase family.</text>
</comment>
<proteinExistence type="inferred from homology"/>
<protein>
    <recommendedName>
        <fullName evidence="4 7">dTDP-4-dehydrorhamnose 3,5-epimerase</fullName>
        <ecNumber evidence="3 7">5.1.3.13</ecNumber>
    </recommendedName>
    <alternativeName>
        <fullName evidence="7">Thymidine diphospho-4-keto-rhamnose 3,5-epimerase</fullName>
    </alternativeName>
</protein>
<evidence type="ECO:0000313" key="9">
    <source>
        <dbReference type="Proteomes" id="UP000557830"/>
    </source>
</evidence>
<evidence type="ECO:0000256" key="5">
    <source>
        <dbReference type="PIRSR" id="PIRSR600888-1"/>
    </source>
</evidence>
<evidence type="ECO:0000256" key="3">
    <source>
        <dbReference type="ARBA" id="ARBA00012098"/>
    </source>
</evidence>
<accession>A0A696B8M5</accession>
<dbReference type="Pfam" id="PF00908">
    <property type="entry name" value="dTDP_sugar_isom"/>
    <property type="match status" value="1"/>
</dbReference>
<dbReference type="PANTHER" id="PTHR21047">
    <property type="entry name" value="DTDP-6-DEOXY-D-GLUCOSE-3,5 EPIMERASE"/>
    <property type="match status" value="1"/>
</dbReference>